<dbReference type="CDD" id="cd17541">
    <property type="entry name" value="REC_CheB-like"/>
    <property type="match status" value="1"/>
</dbReference>
<feature type="domain" description="Response regulatory" evidence="2">
    <location>
        <begin position="2"/>
        <end position="119"/>
    </location>
</feature>
<keyword evidence="4" id="KW-1185">Reference proteome</keyword>
<dbReference type="Proteomes" id="UP000282957">
    <property type="component" value="Unassembled WGS sequence"/>
</dbReference>
<dbReference type="PANTHER" id="PTHR42872:SF6">
    <property type="entry name" value="PROTEIN-GLUTAMATE METHYLESTERASE_PROTEIN-GLUTAMINE GLUTAMINASE"/>
    <property type="match status" value="1"/>
</dbReference>
<sequence>MGVLIVDDSPTMRRLMREIIAAEPALRLLGEAEDGEAALTAMAGLKPDLTFLDIEMPRLDGLGVLRRWALTGPGEVLVVSSAAQPGSEVALQALRLGAAGVVAKPSGAISLDMAERRGHAVLDAARRVLGLPDAA</sequence>
<dbReference type="AlphaFoldDB" id="A0A437MPX9"/>
<dbReference type="OrthoDB" id="9793421at2"/>
<dbReference type="Pfam" id="PF00072">
    <property type="entry name" value="Response_reg"/>
    <property type="match status" value="1"/>
</dbReference>
<dbReference type="SMART" id="SM00448">
    <property type="entry name" value="REC"/>
    <property type="match status" value="1"/>
</dbReference>
<dbReference type="GO" id="GO:0000160">
    <property type="term" value="P:phosphorelay signal transduction system"/>
    <property type="evidence" value="ECO:0007669"/>
    <property type="project" value="InterPro"/>
</dbReference>
<evidence type="ECO:0000313" key="4">
    <source>
        <dbReference type="Proteomes" id="UP000282957"/>
    </source>
</evidence>
<comment type="caution">
    <text evidence="3">The sequence shown here is derived from an EMBL/GenBank/DDBJ whole genome shotgun (WGS) entry which is preliminary data.</text>
</comment>
<dbReference type="EMBL" id="SACL01000001">
    <property type="protein sequence ID" value="RVT99675.1"/>
    <property type="molecule type" value="Genomic_DNA"/>
</dbReference>
<dbReference type="InterPro" id="IPR011006">
    <property type="entry name" value="CheY-like_superfamily"/>
</dbReference>
<accession>A0A437MPX9</accession>
<proteinExistence type="predicted"/>
<dbReference type="SUPFAM" id="SSF52172">
    <property type="entry name" value="CheY-like"/>
    <property type="match status" value="1"/>
</dbReference>
<gene>
    <name evidence="3" type="ORF">EOD42_03820</name>
</gene>
<evidence type="ECO:0000259" key="2">
    <source>
        <dbReference type="PROSITE" id="PS50110"/>
    </source>
</evidence>
<feature type="modified residue" description="4-aspartylphosphate" evidence="1">
    <location>
        <position position="53"/>
    </location>
</feature>
<dbReference type="PROSITE" id="PS50110">
    <property type="entry name" value="RESPONSE_REGULATORY"/>
    <property type="match status" value="1"/>
</dbReference>
<evidence type="ECO:0000313" key="3">
    <source>
        <dbReference type="EMBL" id="RVT99675.1"/>
    </source>
</evidence>
<reference evidence="3 4" key="1">
    <citation type="submission" date="2019-01" db="EMBL/GenBank/DDBJ databases">
        <authorList>
            <person name="Chen W.-M."/>
        </authorList>
    </citation>
    <scope>NUCLEOTIDE SEQUENCE [LARGE SCALE GENOMIC DNA]</scope>
    <source>
        <strain evidence="3 4">CCP-6</strain>
    </source>
</reference>
<dbReference type="PANTHER" id="PTHR42872">
    <property type="entry name" value="PROTEIN-GLUTAMATE METHYLESTERASE/PROTEIN-GLUTAMINE GLUTAMINASE"/>
    <property type="match status" value="1"/>
</dbReference>
<dbReference type="Gene3D" id="3.40.50.2300">
    <property type="match status" value="1"/>
</dbReference>
<keyword evidence="1" id="KW-0597">Phosphoprotein</keyword>
<dbReference type="InterPro" id="IPR001789">
    <property type="entry name" value="Sig_transdc_resp-reg_receiver"/>
</dbReference>
<evidence type="ECO:0000256" key="1">
    <source>
        <dbReference type="PROSITE-ProRule" id="PRU00169"/>
    </source>
</evidence>
<organism evidence="3 4">
    <name type="scientific">Rhodovarius crocodyli</name>
    <dbReference type="NCBI Taxonomy" id="1979269"/>
    <lineage>
        <taxon>Bacteria</taxon>
        <taxon>Pseudomonadati</taxon>
        <taxon>Pseudomonadota</taxon>
        <taxon>Alphaproteobacteria</taxon>
        <taxon>Acetobacterales</taxon>
        <taxon>Roseomonadaceae</taxon>
        <taxon>Rhodovarius</taxon>
    </lineage>
</organism>
<protein>
    <submittedName>
        <fullName evidence="3">Response regulator</fullName>
    </submittedName>
</protein>
<name>A0A437MPX9_9PROT</name>